<protein>
    <recommendedName>
        <fullName evidence="2">Antitoxin</fullName>
    </recommendedName>
</protein>
<sequence length="82" mass="8956">MPTQVNVHEAKSQLSKLIEKVLAGEKVTIARAGKPVVDLVVHEDVEIQFGVEGWVGVEYDSDVVDGPDPDIEAMFAAKEPRQ</sequence>
<name>A0A849H9I0_9MICO</name>
<evidence type="ECO:0000256" key="2">
    <source>
        <dbReference type="RuleBase" id="RU362080"/>
    </source>
</evidence>
<accession>A0A849H9I0</accession>
<comment type="function">
    <text evidence="2">Antitoxin component of a type II toxin-antitoxin (TA) system.</text>
</comment>
<reference evidence="3 4" key="1">
    <citation type="submission" date="2020-04" db="EMBL/GenBank/DDBJ databases">
        <title>Knoellia sp. isolate from air conditioner.</title>
        <authorList>
            <person name="Chea S."/>
            <person name="Kim D.-U."/>
        </authorList>
    </citation>
    <scope>NUCLEOTIDE SEQUENCE [LARGE SCALE GENOMIC DNA]</scope>
    <source>
        <strain evidence="3 4">DB2414S</strain>
    </source>
</reference>
<dbReference type="Gene3D" id="3.40.1620.10">
    <property type="entry name" value="YefM-like domain"/>
    <property type="match status" value="1"/>
</dbReference>
<gene>
    <name evidence="3" type="ORF">HJG52_10995</name>
</gene>
<dbReference type="InterPro" id="IPR006442">
    <property type="entry name" value="Antitoxin_Phd/YefM"/>
</dbReference>
<comment type="caution">
    <text evidence="3">The sequence shown here is derived from an EMBL/GenBank/DDBJ whole genome shotgun (WGS) entry which is preliminary data.</text>
</comment>
<dbReference type="SUPFAM" id="SSF143120">
    <property type="entry name" value="YefM-like"/>
    <property type="match status" value="1"/>
</dbReference>
<dbReference type="Pfam" id="PF02604">
    <property type="entry name" value="PhdYeFM_antitox"/>
    <property type="match status" value="1"/>
</dbReference>
<evidence type="ECO:0000256" key="1">
    <source>
        <dbReference type="ARBA" id="ARBA00009981"/>
    </source>
</evidence>
<comment type="similarity">
    <text evidence="1 2">Belongs to the phD/YefM antitoxin family.</text>
</comment>
<dbReference type="EMBL" id="JABEPQ010000002">
    <property type="protein sequence ID" value="NNM46530.1"/>
    <property type="molecule type" value="Genomic_DNA"/>
</dbReference>
<organism evidence="3 4">
    <name type="scientific">Knoellia koreensis</name>
    <dbReference type="NCBI Taxonomy" id="2730921"/>
    <lineage>
        <taxon>Bacteria</taxon>
        <taxon>Bacillati</taxon>
        <taxon>Actinomycetota</taxon>
        <taxon>Actinomycetes</taxon>
        <taxon>Micrococcales</taxon>
        <taxon>Intrasporangiaceae</taxon>
        <taxon>Knoellia</taxon>
    </lineage>
</organism>
<dbReference type="InterPro" id="IPR036165">
    <property type="entry name" value="YefM-like_sf"/>
</dbReference>
<dbReference type="RefSeq" id="WP_171243625.1">
    <property type="nucleotide sequence ID" value="NZ_JABEPQ010000002.1"/>
</dbReference>
<evidence type="ECO:0000313" key="3">
    <source>
        <dbReference type="EMBL" id="NNM46530.1"/>
    </source>
</evidence>
<keyword evidence="4" id="KW-1185">Reference proteome</keyword>
<evidence type="ECO:0000313" key="4">
    <source>
        <dbReference type="Proteomes" id="UP000588586"/>
    </source>
</evidence>
<proteinExistence type="inferred from homology"/>
<dbReference type="AlphaFoldDB" id="A0A849H9I0"/>
<dbReference type="Proteomes" id="UP000588586">
    <property type="component" value="Unassembled WGS sequence"/>
</dbReference>
<dbReference type="NCBIfam" id="TIGR01552">
    <property type="entry name" value="phd_fam"/>
    <property type="match status" value="1"/>
</dbReference>